<dbReference type="OrthoDB" id="982827at2"/>
<dbReference type="Proteomes" id="UP000288227">
    <property type="component" value="Unassembled WGS sequence"/>
</dbReference>
<dbReference type="EMBL" id="BHXQ01000007">
    <property type="protein sequence ID" value="GCC53258.1"/>
    <property type="molecule type" value="Genomic_DNA"/>
</dbReference>
<keyword evidence="1" id="KW-0812">Transmembrane</keyword>
<accession>A0A401UEC0</accession>
<keyword evidence="3" id="KW-1185">Reference proteome</keyword>
<evidence type="ECO:0000256" key="1">
    <source>
        <dbReference type="SAM" id="Phobius"/>
    </source>
</evidence>
<feature type="transmembrane region" description="Helical" evidence="1">
    <location>
        <begin position="67"/>
        <end position="88"/>
    </location>
</feature>
<organism evidence="2 3">
    <name type="scientific">Chryseotalea sanaruensis</name>
    <dbReference type="NCBI Taxonomy" id="2482724"/>
    <lineage>
        <taxon>Bacteria</taxon>
        <taxon>Pseudomonadati</taxon>
        <taxon>Bacteroidota</taxon>
        <taxon>Cytophagia</taxon>
        <taxon>Cytophagales</taxon>
        <taxon>Chryseotaleaceae</taxon>
        <taxon>Chryseotalea</taxon>
    </lineage>
</organism>
<dbReference type="RefSeq" id="WP_127123910.1">
    <property type="nucleotide sequence ID" value="NZ_BHXQ01000007.1"/>
</dbReference>
<keyword evidence="1" id="KW-0472">Membrane</keyword>
<sequence>MGLGAGFLKQMNDTIKYNRDLLGKKKSIREIYKDEIKKRGTNYEKQDLEHVRERVALALKRDRASELFSKIMAIVIAALLIGGLIWALRSFDFHLNKPVKHIDKTHLYKTIIYDQPNGLKLKTDYFIHGPKAAETYLKDGFKHQNSESYYESGQQFRTALYYYDTLITEIFLYKTGDTILNFPTLSNDKIYKIKLLSPSKDKQIEFDFFDGKIIQDTYEEKNLTK</sequence>
<proteinExistence type="predicted"/>
<name>A0A401UEC0_9BACT</name>
<dbReference type="AlphaFoldDB" id="A0A401UEC0"/>
<evidence type="ECO:0000313" key="2">
    <source>
        <dbReference type="EMBL" id="GCC53258.1"/>
    </source>
</evidence>
<reference evidence="2 3" key="1">
    <citation type="submission" date="2018-11" db="EMBL/GenBank/DDBJ databases">
        <title>Chryseotalea sanarue gen. nov., sp., nov., a member of the family Cytophagaceae, isolated from a brackish lake in Hamamatsu Japan.</title>
        <authorList>
            <person name="Maejima Y."/>
            <person name="Iino T."/>
            <person name="Muraguchi Y."/>
            <person name="Fukuda K."/>
            <person name="Ohkuma M."/>
            <person name="Moriuchi R."/>
            <person name="Dohra H."/>
            <person name="Kimbara K."/>
            <person name="Shintani M."/>
        </authorList>
    </citation>
    <scope>NUCLEOTIDE SEQUENCE [LARGE SCALE GENOMIC DNA]</scope>
    <source>
        <strain evidence="2 3">Ys</strain>
    </source>
</reference>
<comment type="caution">
    <text evidence="2">The sequence shown here is derived from an EMBL/GenBank/DDBJ whole genome shotgun (WGS) entry which is preliminary data.</text>
</comment>
<keyword evidence="1" id="KW-1133">Transmembrane helix</keyword>
<protein>
    <submittedName>
        <fullName evidence="2">Uncharacterized protein</fullName>
    </submittedName>
</protein>
<evidence type="ECO:0000313" key="3">
    <source>
        <dbReference type="Proteomes" id="UP000288227"/>
    </source>
</evidence>
<gene>
    <name evidence="2" type="ORF">SanaruYs_35010</name>
</gene>